<reference evidence="1 2" key="1">
    <citation type="submission" date="2015-02" db="EMBL/GenBank/DDBJ databases">
        <title>Draft genome sequences of ten Microbacterium spp. with emphasis on heavy metal contaminated environments.</title>
        <authorList>
            <person name="Corretto E."/>
        </authorList>
    </citation>
    <scope>NUCLEOTIDE SEQUENCE [LARGE SCALE GENOMIC DNA]</scope>
    <source>
        <strain evidence="1 2">DSM 12966</strain>
    </source>
</reference>
<dbReference type="InterPro" id="IPR019587">
    <property type="entry name" value="Polyketide_cyclase/dehydratase"/>
</dbReference>
<keyword evidence="2" id="KW-1185">Reference proteome</keyword>
<dbReference type="RefSeq" id="WP_045253612.1">
    <property type="nucleotide sequence ID" value="NZ_CP031425.1"/>
</dbReference>
<name>A0A0F0KQ47_9MICO</name>
<sequence>MAEFVLERVIAAPRQTVFALALDAGLHLRSMARYGETMIEAPDGGVFTEGSTVTWRARHFGIPFRLRTMVYDVDAPSGFRDRQLSGPFGAFLHVHSFEEHPVGTMLRDTVSFRSPLGPIGRLVDQVFLREYMRRLIEERNDHLAAEAEAEAEAEVHGRTLPA</sequence>
<dbReference type="Gene3D" id="3.30.530.20">
    <property type="match status" value="1"/>
</dbReference>
<dbReference type="PATRIC" id="fig|104336.4.peg.1243"/>
<accession>A0A0F0KQ47</accession>
<gene>
    <name evidence="1" type="ORF">RN50_01213</name>
</gene>
<dbReference type="GeneID" id="94445653"/>
<evidence type="ECO:0000313" key="2">
    <source>
        <dbReference type="Proteomes" id="UP000033572"/>
    </source>
</evidence>
<dbReference type="SUPFAM" id="SSF55961">
    <property type="entry name" value="Bet v1-like"/>
    <property type="match status" value="1"/>
</dbReference>
<comment type="caution">
    <text evidence="1">The sequence shown here is derived from an EMBL/GenBank/DDBJ whole genome shotgun (WGS) entry which is preliminary data.</text>
</comment>
<evidence type="ECO:0000313" key="1">
    <source>
        <dbReference type="EMBL" id="KJL23042.1"/>
    </source>
</evidence>
<dbReference type="EMBL" id="JYIU01000037">
    <property type="protein sequence ID" value="KJL23042.1"/>
    <property type="molecule type" value="Genomic_DNA"/>
</dbReference>
<dbReference type="AlphaFoldDB" id="A0A0F0KQ47"/>
<dbReference type="Proteomes" id="UP000033572">
    <property type="component" value="Unassembled WGS sequence"/>
</dbReference>
<dbReference type="CDD" id="cd07820">
    <property type="entry name" value="SRPBCC_3"/>
    <property type="match status" value="1"/>
</dbReference>
<protein>
    <submittedName>
        <fullName evidence="1">Polyketide cyclase / dehydrase and lipid transport</fullName>
    </submittedName>
</protein>
<proteinExistence type="predicted"/>
<organism evidence="1 2">
    <name type="scientific">Microbacterium foliorum</name>
    <dbReference type="NCBI Taxonomy" id="104336"/>
    <lineage>
        <taxon>Bacteria</taxon>
        <taxon>Bacillati</taxon>
        <taxon>Actinomycetota</taxon>
        <taxon>Actinomycetes</taxon>
        <taxon>Micrococcales</taxon>
        <taxon>Microbacteriaceae</taxon>
        <taxon>Microbacterium</taxon>
    </lineage>
</organism>
<dbReference type="Pfam" id="PF10604">
    <property type="entry name" value="Polyketide_cyc2"/>
    <property type="match status" value="1"/>
</dbReference>
<dbReference type="InterPro" id="IPR023393">
    <property type="entry name" value="START-like_dom_sf"/>
</dbReference>